<dbReference type="PROSITE" id="PS51866">
    <property type="entry name" value="MOP"/>
    <property type="match status" value="1"/>
</dbReference>
<dbReference type="SUPFAM" id="SSF50331">
    <property type="entry name" value="MOP-like"/>
    <property type="match status" value="1"/>
</dbReference>
<evidence type="ECO:0000256" key="2">
    <source>
        <dbReference type="PROSITE-ProRule" id="PRU01213"/>
    </source>
</evidence>
<organism evidence="4 5">
    <name type="scientific">Propionibacterium cyclohexanicum</name>
    <dbReference type="NCBI Taxonomy" id="64702"/>
    <lineage>
        <taxon>Bacteria</taxon>
        <taxon>Bacillati</taxon>
        <taxon>Actinomycetota</taxon>
        <taxon>Actinomycetes</taxon>
        <taxon>Propionibacteriales</taxon>
        <taxon>Propionibacteriaceae</taxon>
        <taxon>Propionibacterium</taxon>
    </lineage>
</organism>
<dbReference type="OrthoDB" id="122515at2"/>
<reference evidence="4 5" key="1">
    <citation type="submission" date="2016-10" db="EMBL/GenBank/DDBJ databases">
        <authorList>
            <person name="de Groot N.N."/>
        </authorList>
    </citation>
    <scope>NUCLEOTIDE SEQUENCE [LARGE SCALE GENOMIC DNA]</scope>
    <source>
        <strain evidence="4 5">DSM 16859</strain>
    </source>
</reference>
<dbReference type="InterPro" id="IPR008995">
    <property type="entry name" value="Mo/tungstate-bd_C_term_dom"/>
</dbReference>
<sequence>MRLSTRNQFPGTITSITEGEAMAVVKIAVEGTDLVVTSAITKDAVESLGLKVGEKAYALIKSTEVQIAVD</sequence>
<dbReference type="InterPro" id="IPR004606">
    <property type="entry name" value="Mop_domain"/>
</dbReference>
<dbReference type="InterPro" id="IPR005116">
    <property type="entry name" value="Transp-assoc_OB_typ1"/>
</dbReference>
<dbReference type="Gene3D" id="2.40.50.100">
    <property type="match status" value="1"/>
</dbReference>
<dbReference type="STRING" id="64702.SAMN05443377_11060"/>
<evidence type="ECO:0000313" key="4">
    <source>
        <dbReference type="EMBL" id="SER78031.1"/>
    </source>
</evidence>
<gene>
    <name evidence="4" type="ORF">SAMN05443377_11060</name>
</gene>
<evidence type="ECO:0000256" key="1">
    <source>
        <dbReference type="ARBA" id="ARBA00022505"/>
    </source>
</evidence>
<dbReference type="Proteomes" id="UP000198815">
    <property type="component" value="Unassembled WGS sequence"/>
</dbReference>
<dbReference type="Pfam" id="PF03459">
    <property type="entry name" value="TOBE"/>
    <property type="match status" value="1"/>
</dbReference>
<dbReference type="RefSeq" id="WP_091969143.1">
    <property type="nucleotide sequence ID" value="NZ_FOGZ01000010.1"/>
</dbReference>
<accession>A0A1H9RZ48</accession>
<evidence type="ECO:0000259" key="3">
    <source>
        <dbReference type="PROSITE" id="PS51866"/>
    </source>
</evidence>
<dbReference type="AlphaFoldDB" id="A0A1H9RZ48"/>
<evidence type="ECO:0000313" key="5">
    <source>
        <dbReference type="Proteomes" id="UP000198815"/>
    </source>
</evidence>
<feature type="domain" description="Mop" evidence="3">
    <location>
        <begin position="2"/>
        <end position="69"/>
    </location>
</feature>
<keyword evidence="5" id="KW-1185">Reference proteome</keyword>
<dbReference type="GO" id="GO:0015689">
    <property type="term" value="P:molybdate ion transport"/>
    <property type="evidence" value="ECO:0007669"/>
    <property type="project" value="InterPro"/>
</dbReference>
<protein>
    <submittedName>
        <fullName evidence="4">Molybdate transport system regulatory protein</fullName>
    </submittedName>
</protein>
<dbReference type="EMBL" id="FOGZ01000010">
    <property type="protein sequence ID" value="SER78031.1"/>
    <property type="molecule type" value="Genomic_DNA"/>
</dbReference>
<keyword evidence="1 2" id="KW-0500">Molybdenum</keyword>
<name>A0A1H9RZ48_9ACTN</name>
<dbReference type="NCBIfam" id="TIGR00638">
    <property type="entry name" value="Mop"/>
    <property type="match status" value="1"/>
</dbReference>
<proteinExistence type="predicted"/>